<dbReference type="GO" id="GO:0016887">
    <property type="term" value="F:ATP hydrolysis activity"/>
    <property type="evidence" value="ECO:0007669"/>
    <property type="project" value="InterPro"/>
</dbReference>
<dbReference type="EMBL" id="JACHMN010000003">
    <property type="protein sequence ID" value="MBB5873963.1"/>
    <property type="molecule type" value="Genomic_DNA"/>
</dbReference>
<evidence type="ECO:0000256" key="3">
    <source>
        <dbReference type="ARBA" id="ARBA00022840"/>
    </source>
</evidence>
<keyword evidence="6" id="KW-1185">Reference proteome</keyword>
<keyword evidence="2" id="KW-0547">Nucleotide-binding</keyword>
<keyword evidence="1" id="KW-0813">Transport</keyword>
<gene>
    <name evidence="5" type="ORF">F4553_007397</name>
</gene>
<reference evidence="5 6" key="1">
    <citation type="submission" date="2020-08" db="EMBL/GenBank/DDBJ databases">
        <title>Sequencing the genomes of 1000 actinobacteria strains.</title>
        <authorList>
            <person name="Klenk H.-P."/>
        </authorList>
    </citation>
    <scope>NUCLEOTIDE SEQUENCE [LARGE SCALE GENOMIC DNA]</scope>
    <source>
        <strain evidence="5 6">DSM 45362</strain>
    </source>
</reference>
<dbReference type="AlphaFoldDB" id="A0A841C496"/>
<dbReference type="RefSeq" id="WP_184845675.1">
    <property type="nucleotide sequence ID" value="NZ_JACHMN010000003.1"/>
</dbReference>
<evidence type="ECO:0000259" key="4">
    <source>
        <dbReference type="PROSITE" id="PS50893"/>
    </source>
</evidence>
<evidence type="ECO:0000313" key="6">
    <source>
        <dbReference type="Proteomes" id="UP000587527"/>
    </source>
</evidence>
<dbReference type="InterPro" id="IPR051782">
    <property type="entry name" value="ABC_Transporter_VariousFunc"/>
</dbReference>
<organism evidence="5 6">
    <name type="scientific">Allocatelliglobosispora scoriae</name>
    <dbReference type="NCBI Taxonomy" id="643052"/>
    <lineage>
        <taxon>Bacteria</taxon>
        <taxon>Bacillati</taxon>
        <taxon>Actinomycetota</taxon>
        <taxon>Actinomycetes</taxon>
        <taxon>Micromonosporales</taxon>
        <taxon>Micromonosporaceae</taxon>
        <taxon>Allocatelliglobosispora</taxon>
    </lineage>
</organism>
<evidence type="ECO:0000256" key="2">
    <source>
        <dbReference type="ARBA" id="ARBA00022741"/>
    </source>
</evidence>
<dbReference type="InterPro" id="IPR003593">
    <property type="entry name" value="AAA+_ATPase"/>
</dbReference>
<dbReference type="GO" id="GO:0005524">
    <property type="term" value="F:ATP binding"/>
    <property type="evidence" value="ECO:0007669"/>
    <property type="project" value="UniProtKB-KW"/>
</dbReference>
<dbReference type="SMART" id="SM00382">
    <property type="entry name" value="AAA"/>
    <property type="match status" value="1"/>
</dbReference>
<accession>A0A841C496</accession>
<dbReference type="InterPro" id="IPR003439">
    <property type="entry name" value="ABC_transporter-like_ATP-bd"/>
</dbReference>
<comment type="caution">
    <text evidence="5">The sequence shown here is derived from an EMBL/GenBank/DDBJ whole genome shotgun (WGS) entry which is preliminary data.</text>
</comment>
<dbReference type="Gene3D" id="3.40.50.300">
    <property type="entry name" value="P-loop containing nucleotide triphosphate hydrolases"/>
    <property type="match status" value="1"/>
</dbReference>
<evidence type="ECO:0000313" key="5">
    <source>
        <dbReference type="EMBL" id="MBB5873963.1"/>
    </source>
</evidence>
<proteinExistence type="predicted"/>
<keyword evidence="3" id="KW-0067">ATP-binding</keyword>
<dbReference type="Pfam" id="PF00005">
    <property type="entry name" value="ABC_tran"/>
    <property type="match status" value="1"/>
</dbReference>
<dbReference type="PROSITE" id="PS50893">
    <property type="entry name" value="ABC_TRANSPORTER_2"/>
    <property type="match status" value="1"/>
</dbReference>
<dbReference type="SUPFAM" id="SSF52540">
    <property type="entry name" value="P-loop containing nucleoside triphosphate hydrolases"/>
    <property type="match status" value="1"/>
</dbReference>
<dbReference type="PANTHER" id="PTHR42939">
    <property type="entry name" value="ABC TRANSPORTER ATP-BINDING PROTEIN ALBC-RELATED"/>
    <property type="match status" value="1"/>
</dbReference>
<dbReference type="InterPro" id="IPR027417">
    <property type="entry name" value="P-loop_NTPase"/>
</dbReference>
<sequence length="245" mass="25679">MRLDDIWLRYARGAPWVLQGVTAAIGPGETVVVAGRNGAGKSTLLQLIAGVLRADRGRVTERPRVVGWVPERFPLGVPGTVAAYLSAMGAIRGLAAPARAAAVDGWVERLGLGAFRDTPLGDLSKGTAQKVGLAQALLTPPELLILDEPWEGLDVATRDIVPEIVLEVAAAGGAVLISDHRGETARLPGATQWTVIDGRVTTAAAADQPRYVIEIEAAGDEVPAVVARLRADGLTIARVRQESTP</sequence>
<dbReference type="PANTHER" id="PTHR42939:SF1">
    <property type="entry name" value="ABC TRANSPORTER ATP-BINDING PROTEIN ALBC-RELATED"/>
    <property type="match status" value="1"/>
</dbReference>
<dbReference type="Proteomes" id="UP000587527">
    <property type="component" value="Unassembled WGS sequence"/>
</dbReference>
<evidence type="ECO:0000256" key="1">
    <source>
        <dbReference type="ARBA" id="ARBA00022448"/>
    </source>
</evidence>
<name>A0A841C496_9ACTN</name>
<protein>
    <submittedName>
        <fullName evidence="5">ABC-type multidrug transport system ATPase subunit</fullName>
    </submittedName>
</protein>
<feature type="domain" description="ABC transporter" evidence="4">
    <location>
        <begin position="1"/>
        <end position="222"/>
    </location>
</feature>